<evidence type="ECO:0000313" key="1">
    <source>
        <dbReference type="EMBL" id="KAJ8304405.1"/>
    </source>
</evidence>
<gene>
    <name evidence="1" type="ORF">KUTeg_017988</name>
</gene>
<protein>
    <submittedName>
        <fullName evidence="1">Uncharacterized protein</fullName>
    </submittedName>
</protein>
<dbReference type="Proteomes" id="UP001217089">
    <property type="component" value="Unassembled WGS sequence"/>
</dbReference>
<comment type="caution">
    <text evidence="1">The sequence shown here is derived from an EMBL/GenBank/DDBJ whole genome shotgun (WGS) entry which is preliminary data.</text>
</comment>
<reference evidence="1 2" key="1">
    <citation type="submission" date="2022-12" db="EMBL/GenBank/DDBJ databases">
        <title>Chromosome-level genome of Tegillarca granosa.</title>
        <authorList>
            <person name="Kim J."/>
        </authorList>
    </citation>
    <scope>NUCLEOTIDE SEQUENCE [LARGE SCALE GENOMIC DNA]</scope>
    <source>
        <strain evidence="1">Teg-2019</strain>
        <tissue evidence="1">Adductor muscle</tissue>
    </source>
</reference>
<accession>A0ABQ9ELH0</accession>
<proteinExistence type="predicted"/>
<evidence type="ECO:0000313" key="2">
    <source>
        <dbReference type="Proteomes" id="UP001217089"/>
    </source>
</evidence>
<dbReference type="EMBL" id="JARBDR010000903">
    <property type="protein sequence ID" value="KAJ8304405.1"/>
    <property type="molecule type" value="Genomic_DNA"/>
</dbReference>
<name>A0ABQ9ELH0_TEGGR</name>
<keyword evidence="2" id="KW-1185">Reference proteome</keyword>
<organism evidence="1 2">
    <name type="scientific">Tegillarca granosa</name>
    <name type="common">Malaysian cockle</name>
    <name type="synonym">Anadara granosa</name>
    <dbReference type="NCBI Taxonomy" id="220873"/>
    <lineage>
        <taxon>Eukaryota</taxon>
        <taxon>Metazoa</taxon>
        <taxon>Spiralia</taxon>
        <taxon>Lophotrochozoa</taxon>
        <taxon>Mollusca</taxon>
        <taxon>Bivalvia</taxon>
        <taxon>Autobranchia</taxon>
        <taxon>Pteriomorphia</taxon>
        <taxon>Arcoida</taxon>
        <taxon>Arcoidea</taxon>
        <taxon>Arcidae</taxon>
        <taxon>Tegillarca</taxon>
    </lineage>
</organism>
<sequence length="87" mass="9794">MVVLNTAEAELDETLGELIVKSRHRLENDQIIAIRKSGAKDNSKCPKIVGAVSLLIIQPDCKVVDNVYLFFYIVDKMVYSQLVPILF</sequence>